<keyword evidence="3" id="KW-1185">Reference proteome</keyword>
<dbReference type="OrthoDB" id="9802554at2"/>
<name>A0A517YIP5_9BACT</name>
<gene>
    <name evidence="2" type="primary">coaBC_1</name>
    <name evidence="2" type="ORF">ETAA8_52050</name>
</gene>
<dbReference type="EMBL" id="CP036274">
    <property type="protein sequence ID" value="QDU30086.1"/>
    <property type="molecule type" value="Genomic_DNA"/>
</dbReference>
<protein>
    <submittedName>
        <fullName evidence="2">Coenzyme A biosynthesis bifunctional protein CoaBC</fullName>
    </submittedName>
</protein>
<proteinExistence type="predicted"/>
<dbReference type="InterPro" id="IPR035929">
    <property type="entry name" value="CoaB-like_sf"/>
</dbReference>
<dbReference type="SUPFAM" id="SSF102645">
    <property type="entry name" value="CoaB-like"/>
    <property type="match status" value="1"/>
</dbReference>
<dbReference type="Proteomes" id="UP000315017">
    <property type="component" value="Chromosome"/>
</dbReference>
<dbReference type="KEGG" id="aagg:ETAA8_52050"/>
<dbReference type="Gene3D" id="3.40.50.10300">
    <property type="entry name" value="CoaB-like"/>
    <property type="match status" value="1"/>
</dbReference>
<evidence type="ECO:0000313" key="2">
    <source>
        <dbReference type="EMBL" id="QDU30086.1"/>
    </source>
</evidence>
<feature type="domain" description="DNA/pantothenate metabolism flavoprotein C-terminal" evidence="1">
    <location>
        <begin position="3"/>
        <end position="205"/>
    </location>
</feature>
<dbReference type="AlphaFoldDB" id="A0A517YIP5"/>
<dbReference type="InterPro" id="IPR007085">
    <property type="entry name" value="DNA/pantothenate-metab_flavo_C"/>
</dbReference>
<accession>A0A517YIP5</accession>
<organism evidence="2 3">
    <name type="scientific">Anatilimnocola aggregata</name>
    <dbReference type="NCBI Taxonomy" id="2528021"/>
    <lineage>
        <taxon>Bacteria</taxon>
        <taxon>Pseudomonadati</taxon>
        <taxon>Planctomycetota</taxon>
        <taxon>Planctomycetia</taxon>
        <taxon>Pirellulales</taxon>
        <taxon>Pirellulaceae</taxon>
        <taxon>Anatilimnocola</taxon>
    </lineage>
</organism>
<dbReference type="RefSeq" id="WP_145094968.1">
    <property type="nucleotide sequence ID" value="NZ_CP036274.1"/>
</dbReference>
<dbReference type="GO" id="GO:0003824">
    <property type="term" value="F:catalytic activity"/>
    <property type="evidence" value="ECO:0007669"/>
    <property type="project" value="UniProtKB-ARBA"/>
</dbReference>
<dbReference type="Pfam" id="PF04127">
    <property type="entry name" value="DFP"/>
    <property type="match status" value="1"/>
</dbReference>
<dbReference type="GO" id="GO:0015937">
    <property type="term" value="P:coenzyme A biosynthetic process"/>
    <property type="evidence" value="ECO:0007669"/>
    <property type="project" value="UniProtKB-ARBA"/>
</dbReference>
<sequence length="217" mass="23509">MARILITSGPTRQYLDPVRYLTNGSSGRMGKALAQAALDLGHEVVIITGPVNVDYPAAAKIIPIISTEELLAAAREEFARCDGVIGAAAPCDYRPLQVETHKIAKNGQPLLLQLVETPDVIATLGSEKRPDQWVVGFALETDDARFRAITKLEKKHCDLIVLNGPTAMDAGDNDIELLDREGEVILSAHGSKDEVAKQIVQVIQAKLIAHFQLLAKE</sequence>
<evidence type="ECO:0000313" key="3">
    <source>
        <dbReference type="Proteomes" id="UP000315017"/>
    </source>
</evidence>
<evidence type="ECO:0000259" key="1">
    <source>
        <dbReference type="Pfam" id="PF04127"/>
    </source>
</evidence>
<reference evidence="2 3" key="1">
    <citation type="submission" date="2019-02" db="EMBL/GenBank/DDBJ databases">
        <title>Deep-cultivation of Planctomycetes and their phenomic and genomic characterization uncovers novel biology.</title>
        <authorList>
            <person name="Wiegand S."/>
            <person name="Jogler M."/>
            <person name="Boedeker C."/>
            <person name="Pinto D."/>
            <person name="Vollmers J."/>
            <person name="Rivas-Marin E."/>
            <person name="Kohn T."/>
            <person name="Peeters S.H."/>
            <person name="Heuer A."/>
            <person name="Rast P."/>
            <person name="Oberbeckmann S."/>
            <person name="Bunk B."/>
            <person name="Jeske O."/>
            <person name="Meyerdierks A."/>
            <person name="Storesund J.E."/>
            <person name="Kallscheuer N."/>
            <person name="Luecker S."/>
            <person name="Lage O.M."/>
            <person name="Pohl T."/>
            <person name="Merkel B.J."/>
            <person name="Hornburger P."/>
            <person name="Mueller R.-W."/>
            <person name="Bruemmer F."/>
            <person name="Labrenz M."/>
            <person name="Spormann A.M."/>
            <person name="Op den Camp H."/>
            <person name="Overmann J."/>
            <person name="Amann R."/>
            <person name="Jetten M.S.M."/>
            <person name="Mascher T."/>
            <person name="Medema M.H."/>
            <person name="Devos D.P."/>
            <person name="Kaster A.-K."/>
            <person name="Ovreas L."/>
            <person name="Rohde M."/>
            <person name="Galperin M.Y."/>
            <person name="Jogler C."/>
        </authorList>
    </citation>
    <scope>NUCLEOTIDE SEQUENCE [LARGE SCALE GENOMIC DNA]</scope>
    <source>
        <strain evidence="2 3">ETA_A8</strain>
    </source>
</reference>